<evidence type="ECO:0000313" key="3">
    <source>
        <dbReference type="EMBL" id="KYF47062.1"/>
    </source>
</evidence>
<dbReference type="PANTHER" id="PTHR36153:SF1">
    <property type="entry name" value="TYPE VI SECRETION SYSTEM COMPONENT TSSM1"/>
    <property type="match status" value="1"/>
</dbReference>
<sequence>MSGSFVYELASVHALVQQANPDSDQGIYAVPCYLVLGEPGSGRSTVIRAMNLTWPPGGAPLQVGVPGARCSYWLAKEALFIEPEASVLGPRREPAELAQLCDELRRSRKREPIDGILLVLSIADFAELDEQGVEAYANRMRAYLIEVGRALRADVPAYVVLSRYDTLWGFAEVFQWTHERGREEPWGFTLPLEAGPGAAVPRILQELEGLNARLESTCLARVSSEDPPDARMRAFQHLAEVRALMARLRQLFGALAMENAFERAPWLRAVAIGSALPGMGDRLRAGVTRFINMGLAQPPSVAVAQRPGGLPIHATMRVVVLPERDIVPLRPRWRDDRFTLIGFVGGLLLLLAAGLTELILRLVG</sequence>
<feature type="domain" description="Type VI secretion system component TssM1 N-terminal" evidence="2">
    <location>
        <begin position="92"/>
        <end position="340"/>
    </location>
</feature>
<evidence type="ECO:0000313" key="4">
    <source>
        <dbReference type="Proteomes" id="UP000075604"/>
    </source>
</evidence>
<dbReference type="EMBL" id="JELX01004563">
    <property type="protein sequence ID" value="KYF47062.1"/>
    <property type="molecule type" value="Genomic_DNA"/>
</dbReference>
<dbReference type="Pfam" id="PF14331">
    <property type="entry name" value="IcmF-related_N"/>
    <property type="match status" value="1"/>
</dbReference>
<name>A0A150NYR2_SORCE</name>
<organism evidence="3 4">
    <name type="scientific">Sorangium cellulosum</name>
    <name type="common">Polyangium cellulosum</name>
    <dbReference type="NCBI Taxonomy" id="56"/>
    <lineage>
        <taxon>Bacteria</taxon>
        <taxon>Pseudomonadati</taxon>
        <taxon>Myxococcota</taxon>
        <taxon>Polyangia</taxon>
        <taxon>Polyangiales</taxon>
        <taxon>Polyangiaceae</taxon>
        <taxon>Sorangium</taxon>
    </lineage>
</organism>
<comment type="caution">
    <text evidence="3">The sequence shown here is derived from an EMBL/GenBank/DDBJ whole genome shotgun (WGS) entry which is preliminary data.</text>
</comment>
<gene>
    <name evidence="3" type="ORF">BE04_10475</name>
</gene>
<dbReference type="InterPro" id="IPR025743">
    <property type="entry name" value="TssM1_N"/>
</dbReference>
<protein>
    <recommendedName>
        <fullName evidence="2">Type VI secretion system component TssM1 N-terminal domain-containing protein</fullName>
    </recommendedName>
</protein>
<dbReference type="Proteomes" id="UP000075604">
    <property type="component" value="Unassembled WGS sequence"/>
</dbReference>
<dbReference type="InterPro" id="IPR053156">
    <property type="entry name" value="T6SS_TssM-like"/>
</dbReference>
<evidence type="ECO:0000259" key="2">
    <source>
        <dbReference type="Pfam" id="PF14331"/>
    </source>
</evidence>
<reference evidence="3 4" key="1">
    <citation type="submission" date="2014-02" db="EMBL/GenBank/DDBJ databases">
        <title>The small core and large imbalanced accessory genome model reveals a collaborative survival strategy of Sorangium cellulosum strains in nature.</title>
        <authorList>
            <person name="Han K."/>
            <person name="Peng R."/>
            <person name="Blom J."/>
            <person name="Li Y.-Z."/>
        </authorList>
    </citation>
    <scope>NUCLEOTIDE SEQUENCE [LARGE SCALE GENOMIC DNA]</scope>
    <source>
        <strain evidence="3 4">So0157-18</strain>
    </source>
</reference>
<proteinExistence type="predicted"/>
<keyword evidence="1" id="KW-0472">Membrane</keyword>
<keyword evidence="1" id="KW-0812">Transmembrane</keyword>
<accession>A0A150NYR2</accession>
<dbReference type="PANTHER" id="PTHR36153">
    <property type="entry name" value="INNER MEMBRANE PROTEIN-RELATED"/>
    <property type="match status" value="1"/>
</dbReference>
<dbReference type="AlphaFoldDB" id="A0A150NYR2"/>
<feature type="transmembrane region" description="Helical" evidence="1">
    <location>
        <begin position="338"/>
        <end position="360"/>
    </location>
</feature>
<keyword evidence="1" id="KW-1133">Transmembrane helix</keyword>
<evidence type="ECO:0000256" key="1">
    <source>
        <dbReference type="SAM" id="Phobius"/>
    </source>
</evidence>